<protein>
    <submittedName>
        <fullName evidence="4">Plasmid partitioning protein RepB</fullName>
    </submittedName>
</protein>
<dbReference type="InterPro" id="IPR017819">
    <property type="entry name" value="Plasmid_partition_RepB"/>
</dbReference>
<keyword evidence="5" id="KW-1185">Reference proteome</keyword>
<organism evidence="4 5">
    <name type="scientific">Halovulum marinum</name>
    <dbReference type="NCBI Taxonomy" id="2662447"/>
    <lineage>
        <taxon>Bacteria</taxon>
        <taxon>Pseudomonadati</taxon>
        <taxon>Pseudomonadota</taxon>
        <taxon>Alphaproteobacteria</taxon>
        <taxon>Rhodobacterales</taxon>
        <taxon>Paracoccaceae</taxon>
        <taxon>Halovulum</taxon>
    </lineage>
</organism>
<dbReference type="Proteomes" id="UP000474957">
    <property type="component" value="Unassembled WGS sequence"/>
</dbReference>
<dbReference type="InterPro" id="IPR004437">
    <property type="entry name" value="ParB/RepB/Spo0J"/>
</dbReference>
<dbReference type="Gene3D" id="1.10.10.2830">
    <property type="match status" value="1"/>
</dbReference>
<accession>A0A6L5Z462</accession>
<evidence type="ECO:0000259" key="3">
    <source>
        <dbReference type="SMART" id="SM00470"/>
    </source>
</evidence>
<dbReference type="GO" id="GO:0003677">
    <property type="term" value="F:DNA binding"/>
    <property type="evidence" value="ECO:0007669"/>
    <property type="project" value="InterPro"/>
</dbReference>
<dbReference type="InterPro" id="IPR036086">
    <property type="entry name" value="ParB/Sulfiredoxin_sf"/>
</dbReference>
<comment type="caution">
    <text evidence="4">The sequence shown here is derived from an EMBL/GenBank/DDBJ whole genome shotgun (WGS) entry which is preliminary data.</text>
</comment>
<dbReference type="CDD" id="cd16405">
    <property type="entry name" value="RepB_like_N"/>
    <property type="match status" value="1"/>
</dbReference>
<comment type="similarity">
    <text evidence="1">Belongs to the ParB family.</text>
</comment>
<dbReference type="InterPro" id="IPR050336">
    <property type="entry name" value="Chromosome_partition/occlusion"/>
</dbReference>
<dbReference type="InterPro" id="IPR003115">
    <property type="entry name" value="ParB_N"/>
</dbReference>
<dbReference type="NCBIfam" id="TIGR00180">
    <property type="entry name" value="parB_part"/>
    <property type="match status" value="1"/>
</dbReference>
<evidence type="ECO:0000256" key="2">
    <source>
        <dbReference type="SAM" id="MobiDB-lite"/>
    </source>
</evidence>
<dbReference type="Pfam" id="PF02195">
    <property type="entry name" value="ParB_N"/>
    <property type="match status" value="1"/>
</dbReference>
<feature type="domain" description="ParB-like N-terminal" evidence="3">
    <location>
        <begin position="78"/>
        <end position="171"/>
    </location>
</feature>
<dbReference type="PANTHER" id="PTHR33375">
    <property type="entry name" value="CHROMOSOME-PARTITIONING PROTEIN PARB-RELATED"/>
    <property type="match status" value="1"/>
</dbReference>
<sequence>MGERMARKLFGMIEAGAKGVVDEDEVLDAGDAAEATSPAPRVGGRARPSQDSGATSNRILSASRLSKGLMDLQSHTVRDLDPDSIISGGMLDRLSAEDDGIARLSESIREHGQHVPVLVRPMPGEVDRFEIIYGRRRLAAIRRLGGDMTVKAIVRNLPDEDAVIAQGQENNQRLDPSHIEKALFAQELRRKQFSNDVIREALNVDKFAVSKLVKLAETVPPELIEMIGPAHDIGRRPWTQLAELITAGKADVIAIAAEALEKSEASASSDRFRAVMDAMKRASIAASQQNVAAQQLVHGPTERVVGDPEQGPRLHFKSSRSAVSLRFDTKEDPEFSRWLEENVDDVVSDLQQRWKRATKAQ</sequence>
<dbReference type="InterPro" id="IPR037972">
    <property type="entry name" value="RepB_N"/>
</dbReference>
<dbReference type="Pfam" id="PF07506">
    <property type="entry name" value="RepB"/>
    <property type="match status" value="1"/>
</dbReference>
<evidence type="ECO:0000256" key="1">
    <source>
        <dbReference type="ARBA" id="ARBA00006295"/>
    </source>
</evidence>
<dbReference type="EMBL" id="WIND01000013">
    <property type="protein sequence ID" value="MSU90875.1"/>
    <property type="molecule type" value="Genomic_DNA"/>
</dbReference>
<dbReference type="GO" id="GO:0007059">
    <property type="term" value="P:chromosome segregation"/>
    <property type="evidence" value="ECO:0007669"/>
    <property type="project" value="TreeGrafter"/>
</dbReference>
<dbReference type="SUPFAM" id="SSF110849">
    <property type="entry name" value="ParB/Sulfiredoxin"/>
    <property type="match status" value="1"/>
</dbReference>
<reference evidence="4 5" key="1">
    <citation type="submission" date="2019-10" db="EMBL/GenBank/DDBJ databases">
        <title>Cognatihalovulum marinum gen. nov. sp. nov., a new member of the family Rhodobacteraceae isolated from deep seawater of the Northwest Indian Ocean.</title>
        <authorList>
            <person name="Ruan C."/>
            <person name="Wang J."/>
            <person name="Zheng X."/>
            <person name="Song L."/>
            <person name="Zhu Y."/>
            <person name="Huang Y."/>
            <person name="Lu Z."/>
            <person name="Du W."/>
            <person name="Huang L."/>
            <person name="Dai X."/>
        </authorList>
    </citation>
    <scope>NUCLEOTIDE SEQUENCE [LARGE SCALE GENOMIC DNA]</scope>
    <source>
        <strain evidence="4 5">2CG4</strain>
    </source>
</reference>
<dbReference type="Gene3D" id="3.90.1530.30">
    <property type="match status" value="1"/>
</dbReference>
<dbReference type="SUPFAM" id="SSF109709">
    <property type="entry name" value="KorB DNA-binding domain-like"/>
    <property type="match status" value="1"/>
</dbReference>
<dbReference type="PANTHER" id="PTHR33375:SF1">
    <property type="entry name" value="CHROMOSOME-PARTITIONING PROTEIN PARB-RELATED"/>
    <property type="match status" value="1"/>
</dbReference>
<dbReference type="InterPro" id="IPR011111">
    <property type="entry name" value="Plasmid_RepB"/>
</dbReference>
<dbReference type="AlphaFoldDB" id="A0A6L5Z462"/>
<evidence type="ECO:0000313" key="4">
    <source>
        <dbReference type="EMBL" id="MSU90875.1"/>
    </source>
</evidence>
<dbReference type="NCBIfam" id="TIGR03454">
    <property type="entry name" value="partition_RepB"/>
    <property type="match status" value="1"/>
</dbReference>
<dbReference type="GO" id="GO:0005694">
    <property type="term" value="C:chromosome"/>
    <property type="evidence" value="ECO:0007669"/>
    <property type="project" value="TreeGrafter"/>
</dbReference>
<evidence type="ECO:0000313" key="5">
    <source>
        <dbReference type="Proteomes" id="UP000474957"/>
    </source>
</evidence>
<gene>
    <name evidence="4" type="primary">repB</name>
    <name evidence="4" type="ORF">GE300_14835</name>
</gene>
<feature type="region of interest" description="Disordered" evidence="2">
    <location>
        <begin position="29"/>
        <end position="57"/>
    </location>
</feature>
<proteinExistence type="inferred from homology"/>
<name>A0A6L5Z462_9RHOB</name>
<dbReference type="SMART" id="SM00470">
    <property type="entry name" value="ParB"/>
    <property type="match status" value="1"/>
</dbReference>